<dbReference type="InterPro" id="IPR003764">
    <property type="entry name" value="GlcNAc_6-P_deAcase"/>
</dbReference>
<dbReference type="Gene3D" id="2.30.40.10">
    <property type="entry name" value="Urease, subunit C, domain 1"/>
    <property type="match status" value="1"/>
</dbReference>
<evidence type="ECO:0000256" key="7">
    <source>
        <dbReference type="PIRSR" id="PIRSR038994-3"/>
    </source>
</evidence>
<dbReference type="GO" id="GO:0008448">
    <property type="term" value="F:N-acetylglucosamine-6-phosphate deacetylase activity"/>
    <property type="evidence" value="ECO:0007669"/>
    <property type="project" value="UniProtKB-EC"/>
</dbReference>
<dbReference type="Gene3D" id="3.20.20.140">
    <property type="entry name" value="Metal-dependent hydrolases"/>
    <property type="match status" value="1"/>
</dbReference>
<dbReference type="SUPFAM" id="SSF51338">
    <property type="entry name" value="Composite domain of metallo-dependent hydrolases"/>
    <property type="match status" value="1"/>
</dbReference>
<dbReference type="PANTHER" id="PTHR11113:SF14">
    <property type="entry name" value="N-ACETYLGLUCOSAMINE-6-PHOSPHATE DEACETYLASE"/>
    <property type="match status" value="1"/>
</dbReference>
<dbReference type="Proteomes" id="UP000597886">
    <property type="component" value="Unassembled WGS sequence"/>
</dbReference>
<reference evidence="8" key="1">
    <citation type="submission" date="2019-12" db="EMBL/GenBank/DDBJ databases">
        <title>Ruegeria JWLKs population differentiation of coral mucus and skeleton niches.</title>
        <authorList>
            <person name="Luo D."/>
        </authorList>
    </citation>
    <scope>NUCLEOTIDE SEQUENCE</scope>
    <source>
        <strain evidence="8">HKCCD6181</strain>
    </source>
</reference>
<feature type="binding site" evidence="6">
    <location>
        <position position="143"/>
    </location>
    <ligand>
        <name>substrate</name>
    </ligand>
</feature>
<comment type="caution">
    <text evidence="8">The sequence shown here is derived from an EMBL/GenBank/DDBJ whole genome shotgun (WGS) entry which is preliminary data.</text>
</comment>
<dbReference type="NCBIfam" id="TIGR00221">
    <property type="entry name" value="nagA"/>
    <property type="match status" value="1"/>
</dbReference>
<dbReference type="RefSeq" id="WP_171331497.1">
    <property type="nucleotide sequence ID" value="NZ_WVRA01000008.1"/>
</dbReference>
<evidence type="ECO:0000256" key="2">
    <source>
        <dbReference type="ARBA" id="ARBA00022723"/>
    </source>
</evidence>
<feature type="binding site" evidence="6">
    <location>
        <begin position="311"/>
        <end position="313"/>
    </location>
    <ligand>
        <name>substrate</name>
    </ligand>
</feature>
<evidence type="ECO:0000256" key="1">
    <source>
        <dbReference type="ARBA" id="ARBA00010716"/>
    </source>
</evidence>
<dbReference type="PANTHER" id="PTHR11113">
    <property type="entry name" value="N-ACETYLGLUCOSAMINE-6-PHOSPHATE DEACETYLASE"/>
    <property type="match status" value="1"/>
</dbReference>
<comment type="similarity">
    <text evidence="1 4">Belongs to the metallo-dependent hydrolases superfamily. NagA family.</text>
</comment>
<feature type="binding site" evidence="7">
    <location>
        <position position="198"/>
    </location>
    <ligand>
        <name>Zn(2+)</name>
        <dbReference type="ChEBI" id="CHEBI:29105"/>
    </ligand>
</feature>
<name>A0AA91BVB4_9RHOB</name>
<feature type="binding site" evidence="6">
    <location>
        <begin position="222"/>
        <end position="223"/>
    </location>
    <ligand>
        <name>substrate</name>
    </ligand>
</feature>
<evidence type="ECO:0000256" key="4">
    <source>
        <dbReference type="PIRNR" id="PIRNR038994"/>
    </source>
</evidence>
<dbReference type="AlphaFoldDB" id="A0AA91BVB4"/>
<feature type="binding site" evidence="6">
    <location>
        <position position="230"/>
    </location>
    <ligand>
        <name>substrate</name>
    </ligand>
</feature>
<accession>A0AA91BVB4</accession>
<comment type="cofactor">
    <cofactor evidence="7">
        <name>a divalent metal cation</name>
        <dbReference type="ChEBI" id="CHEBI:60240"/>
    </cofactor>
    <text evidence="7">Binds 1 divalent metal cation per subunit.</text>
</comment>
<dbReference type="EC" id="3.5.1.25" evidence="8"/>
<evidence type="ECO:0000256" key="6">
    <source>
        <dbReference type="PIRSR" id="PIRSR038994-2"/>
    </source>
</evidence>
<dbReference type="InterPro" id="IPR011059">
    <property type="entry name" value="Metal-dep_hydrolase_composite"/>
</dbReference>
<gene>
    <name evidence="8" type="primary">nagA</name>
    <name evidence="8" type="ORF">GS634_18390</name>
</gene>
<dbReference type="InterPro" id="IPR032466">
    <property type="entry name" value="Metal_Hydrolase"/>
</dbReference>
<sequence length="377" mass="39494">MTSSTITFAGGPIFDGTELRDGYAARFRNGVLDALVPLDQIAQDDQIEDLHGDILSPGYADLQVNGGGGVMFNDDPSVHTLTQIARAHRALGATRILPTLITDTAEKTRAAIDAAIKAVQTGVSGIAGLHLEGPHLSERRKGAHDAALIRPMQQTDLEILIDAAKHLPALMVTLAPESTTLQQVEALKRAGVIVSLGHTDAPFETCLAFSKAGAQCATHLFNAMSQLGSREPGLVGAALSCGSLSAGLIADGIHVHPDTMRIAWAAKRGPGRIFLVSDAMAVAGTSLTEFQLEGRRIRRENGRLTLEDGTLAGADLCLTNAVRVLTEQAEIPVQDALAAATSVPLGMISGKSTGLKPDLSQVIRIAPDLSGVRPVQP</sequence>
<evidence type="ECO:0000256" key="3">
    <source>
        <dbReference type="ARBA" id="ARBA00022801"/>
    </source>
</evidence>
<evidence type="ECO:0000313" key="8">
    <source>
        <dbReference type="EMBL" id="NOE20098.1"/>
    </source>
</evidence>
<feature type="binding site" evidence="6">
    <location>
        <position position="254"/>
    </location>
    <ligand>
        <name>substrate</name>
    </ligand>
</feature>
<dbReference type="EMBL" id="WVRA01000008">
    <property type="protein sequence ID" value="NOE20098.1"/>
    <property type="molecule type" value="Genomic_DNA"/>
</dbReference>
<dbReference type="GO" id="GO:0046872">
    <property type="term" value="F:metal ion binding"/>
    <property type="evidence" value="ECO:0007669"/>
    <property type="project" value="UniProtKB-KW"/>
</dbReference>
<dbReference type="SUPFAM" id="SSF51556">
    <property type="entry name" value="Metallo-dependent hydrolases"/>
    <property type="match status" value="1"/>
</dbReference>
<keyword evidence="2 7" id="KW-0479">Metal-binding</keyword>
<feature type="active site" description="Proton donor/acceptor" evidence="5">
    <location>
        <position position="278"/>
    </location>
</feature>
<feature type="binding site" evidence="7">
    <location>
        <position position="132"/>
    </location>
    <ligand>
        <name>Zn(2+)</name>
        <dbReference type="ChEBI" id="CHEBI:29105"/>
    </ligand>
</feature>
<protein>
    <submittedName>
        <fullName evidence="8">N-acetylglucosamine-6-phosphate deacetylase</fullName>
        <ecNumber evidence="8">3.5.1.25</ecNumber>
    </submittedName>
</protein>
<feature type="binding site" evidence="7">
    <location>
        <position position="219"/>
    </location>
    <ligand>
        <name>Zn(2+)</name>
        <dbReference type="ChEBI" id="CHEBI:29105"/>
    </ligand>
</feature>
<evidence type="ECO:0000256" key="5">
    <source>
        <dbReference type="PIRSR" id="PIRSR038994-1"/>
    </source>
</evidence>
<evidence type="ECO:0000313" key="9">
    <source>
        <dbReference type="Proteomes" id="UP000597886"/>
    </source>
</evidence>
<keyword evidence="3 4" id="KW-0378">Hydrolase</keyword>
<keyword evidence="4" id="KW-0119">Carbohydrate metabolism</keyword>
<proteinExistence type="inferred from homology"/>
<dbReference type="PIRSF" id="PIRSF038994">
    <property type="entry name" value="NagA"/>
    <property type="match status" value="1"/>
</dbReference>
<organism evidence="8 9">
    <name type="scientific">Ruegeria atlantica</name>
    <dbReference type="NCBI Taxonomy" id="81569"/>
    <lineage>
        <taxon>Bacteria</taxon>
        <taxon>Pseudomonadati</taxon>
        <taxon>Pseudomonadota</taxon>
        <taxon>Alphaproteobacteria</taxon>
        <taxon>Rhodobacterales</taxon>
        <taxon>Roseobacteraceae</taxon>
        <taxon>Ruegeria</taxon>
    </lineage>
</organism>
<dbReference type="GO" id="GO:0006046">
    <property type="term" value="P:N-acetylglucosamine catabolic process"/>
    <property type="evidence" value="ECO:0007669"/>
    <property type="project" value="TreeGrafter"/>
</dbReference>